<reference evidence="1" key="1">
    <citation type="submission" date="2019-08" db="EMBL/GenBank/DDBJ databases">
        <authorList>
            <person name="Kucharzyk K."/>
            <person name="Murdoch R.W."/>
            <person name="Higgins S."/>
            <person name="Loffler F."/>
        </authorList>
    </citation>
    <scope>NUCLEOTIDE SEQUENCE</scope>
</reference>
<proteinExistence type="predicted"/>
<dbReference type="AlphaFoldDB" id="A0A645F7Z5"/>
<dbReference type="EMBL" id="VSSQ01054810">
    <property type="protein sequence ID" value="MPN08724.1"/>
    <property type="molecule type" value="Genomic_DNA"/>
</dbReference>
<name>A0A645F7Z5_9ZZZZ</name>
<comment type="caution">
    <text evidence="1">The sequence shown here is derived from an EMBL/GenBank/DDBJ whole genome shotgun (WGS) entry which is preliminary data.</text>
</comment>
<evidence type="ECO:0000313" key="1">
    <source>
        <dbReference type="EMBL" id="MPN08724.1"/>
    </source>
</evidence>
<accession>A0A645F7Z5</accession>
<organism evidence="1">
    <name type="scientific">bioreactor metagenome</name>
    <dbReference type="NCBI Taxonomy" id="1076179"/>
    <lineage>
        <taxon>unclassified sequences</taxon>
        <taxon>metagenomes</taxon>
        <taxon>ecological metagenomes</taxon>
    </lineage>
</organism>
<sequence>MTVNEVYATGQMFMFDGYGTYGVYVLIYAVDATTSDSTLYQTGQGICNSFTINAMPTYVPYYTSDIDTRLGYQILYTPENIQGTITELEDGGKTYYLSSSDDVKAEITIETLSDDTFGTDIATIFDNQLKFYRKALPDLTMTGAEYYADAIGRFEWYTREYTITDGTETLWMTTSIARIYDTTWSINLLTDSANKTQTEALSREFLMSFRLFAD</sequence>
<protein>
    <submittedName>
        <fullName evidence="1">Uncharacterized protein</fullName>
    </submittedName>
</protein>
<gene>
    <name evidence="1" type="ORF">SDC9_156009</name>
</gene>